<sequence>MNPLARSIEELLPVRISSTFWCFILLRAALVISSVIVAFLVPFFSSNSAIFMFSKNCKEGDNHPEVCNFFLKENTLSLSVFSFLKWTDLIVGGSFRHTTAGQLTFSVLPGRRRQEKLGVQEASFQRYDQAEQSFPPLAQMLGHDIGLH</sequence>
<organism evidence="2 3">
    <name type="scientific">Camellia sinensis var. sinensis</name>
    <name type="common">China tea</name>
    <dbReference type="NCBI Taxonomy" id="542762"/>
    <lineage>
        <taxon>Eukaryota</taxon>
        <taxon>Viridiplantae</taxon>
        <taxon>Streptophyta</taxon>
        <taxon>Embryophyta</taxon>
        <taxon>Tracheophyta</taxon>
        <taxon>Spermatophyta</taxon>
        <taxon>Magnoliopsida</taxon>
        <taxon>eudicotyledons</taxon>
        <taxon>Gunneridae</taxon>
        <taxon>Pentapetalae</taxon>
        <taxon>asterids</taxon>
        <taxon>Ericales</taxon>
        <taxon>Theaceae</taxon>
        <taxon>Camellia</taxon>
    </lineage>
</organism>
<reference evidence="2 3" key="1">
    <citation type="journal article" date="2018" name="Proc. Natl. Acad. Sci. U.S.A.">
        <title>Draft genome sequence of Camellia sinensis var. sinensis provides insights into the evolution of the tea genome and tea quality.</title>
        <authorList>
            <person name="Wei C."/>
            <person name="Yang H."/>
            <person name="Wang S."/>
            <person name="Zhao J."/>
            <person name="Liu C."/>
            <person name="Gao L."/>
            <person name="Xia E."/>
            <person name="Lu Y."/>
            <person name="Tai Y."/>
            <person name="She G."/>
            <person name="Sun J."/>
            <person name="Cao H."/>
            <person name="Tong W."/>
            <person name="Gao Q."/>
            <person name="Li Y."/>
            <person name="Deng W."/>
            <person name="Jiang X."/>
            <person name="Wang W."/>
            <person name="Chen Q."/>
            <person name="Zhang S."/>
            <person name="Li H."/>
            <person name="Wu J."/>
            <person name="Wang P."/>
            <person name="Li P."/>
            <person name="Shi C."/>
            <person name="Zheng F."/>
            <person name="Jian J."/>
            <person name="Huang B."/>
            <person name="Shan D."/>
            <person name="Shi M."/>
            <person name="Fang C."/>
            <person name="Yue Y."/>
            <person name="Li F."/>
            <person name="Li D."/>
            <person name="Wei S."/>
            <person name="Han B."/>
            <person name="Jiang C."/>
            <person name="Yin Y."/>
            <person name="Xia T."/>
            <person name="Zhang Z."/>
            <person name="Bennetzen J.L."/>
            <person name="Zhao S."/>
            <person name="Wan X."/>
        </authorList>
    </citation>
    <scope>NUCLEOTIDE SEQUENCE [LARGE SCALE GENOMIC DNA]</scope>
    <source>
        <strain evidence="3">cv. Shuchazao</strain>
        <tissue evidence="2">Leaf</tissue>
    </source>
</reference>
<evidence type="ECO:0000256" key="1">
    <source>
        <dbReference type="SAM" id="Phobius"/>
    </source>
</evidence>
<gene>
    <name evidence="2" type="ORF">TEA_013615</name>
</gene>
<name>A0A4S4DPV6_CAMSN</name>
<protein>
    <submittedName>
        <fullName evidence="2">Uncharacterized protein</fullName>
    </submittedName>
</protein>
<proteinExistence type="predicted"/>
<keyword evidence="1" id="KW-1133">Transmembrane helix</keyword>
<comment type="caution">
    <text evidence="2">The sequence shown here is derived from an EMBL/GenBank/DDBJ whole genome shotgun (WGS) entry which is preliminary data.</text>
</comment>
<keyword evidence="1" id="KW-0472">Membrane</keyword>
<keyword evidence="1" id="KW-0812">Transmembrane</keyword>
<dbReference type="AlphaFoldDB" id="A0A4S4DPV6"/>
<feature type="transmembrane region" description="Helical" evidence="1">
    <location>
        <begin position="20"/>
        <end position="44"/>
    </location>
</feature>
<accession>A0A4S4DPV6</accession>
<dbReference type="EMBL" id="SDRB02010712">
    <property type="protein sequence ID" value="THG04724.1"/>
    <property type="molecule type" value="Genomic_DNA"/>
</dbReference>
<evidence type="ECO:0000313" key="2">
    <source>
        <dbReference type="EMBL" id="THG04724.1"/>
    </source>
</evidence>
<evidence type="ECO:0000313" key="3">
    <source>
        <dbReference type="Proteomes" id="UP000306102"/>
    </source>
</evidence>
<dbReference type="Proteomes" id="UP000306102">
    <property type="component" value="Unassembled WGS sequence"/>
</dbReference>
<keyword evidence="3" id="KW-1185">Reference proteome</keyword>